<dbReference type="InterPro" id="IPR051015">
    <property type="entry name" value="EvgA-like"/>
</dbReference>
<dbReference type="SUPFAM" id="SSF52172">
    <property type="entry name" value="CheY-like"/>
    <property type="match status" value="1"/>
</dbReference>
<dbReference type="PROSITE" id="PS50043">
    <property type="entry name" value="HTH_LUXR_2"/>
    <property type="match status" value="1"/>
</dbReference>
<keyword evidence="2 6" id="KW-0238">DNA-binding</keyword>
<evidence type="ECO:0000313" key="6">
    <source>
        <dbReference type="EMBL" id="RFF31525.1"/>
    </source>
</evidence>
<dbReference type="CDD" id="cd17535">
    <property type="entry name" value="REC_NarL-like"/>
    <property type="match status" value="1"/>
</dbReference>
<sequence>MNLQAAEHMVVVDDHPLFREALAGTLRRMHPQCRVSEMASFEQLQELLEADSAIDLVLLDLHLPGRHGLSALAWMRGRYPEIPVLLISAHDDTRIIQRAIADGAAGFLSKSADSETIDQAIDRVLDGDTWVPAGLEPRERDPGELELVQKIGALTPQQYRILMMLGEGLLNKQIAWELDITEATVKAHMTAIMRKLDVSNRTQAVTLLNRLQVSPKAFEQDSP</sequence>
<name>A0A3E1KBU7_9GAMM</name>
<evidence type="ECO:0000256" key="1">
    <source>
        <dbReference type="ARBA" id="ARBA00022553"/>
    </source>
</evidence>
<dbReference type="InterPro" id="IPR016032">
    <property type="entry name" value="Sig_transdc_resp-reg_C-effctor"/>
</dbReference>
<dbReference type="PRINTS" id="PR00038">
    <property type="entry name" value="HTHLUXR"/>
</dbReference>
<dbReference type="InterPro" id="IPR000792">
    <property type="entry name" value="Tscrpt_reg_LuxR_C"/>
</dbReference>
<evidence type="ECO:0000313" key="7">
    <source>
        <dbReference type="Proteomes" id="UP000260351"/>
    </source>
</evidence>
<evidence type="ECO:0000256" key="2">
    <source>
        <dbReference type="ARBA" id="ARBA00023125"/>
    </source>
</evidence>
<dbReference type="Gene3D" id="1.10.10.10">
    <property type="entry name" value="Winged helix-like DNA-binding domain superfamily/Winged helix DNA-binding domain"/>
    <property type="match status" value="1"/>
</dbReference>
<dbReference type="PANTHER" id="PTHR45566:SF1">
    <property type="entry name" value="HTH-TYPE TRANSCRIPTIONAL REGULATOR YHJB-RELATED"/>
    <property type="match status" value="1"/>
</dbReference>
<dbReference type="SUPFAM" id="SSF46894">
    <property type="entry name" value="C-terminal effector domain of the bipartite response regulators"/>
    <property type="match status" value="1"/>
</dbReference>
<comment type="caution">
    <text evidence="6">The sequence shown here is derived from an EMBL/GenBank/DDBJ whole genome shotgun (WGS) entry which is preliminary data.</text>
</comment>
<dbReference type="GO" id="GO:0003677">
    <property type="term" value="F:DNA binding"/>
    <property type="evidence" value="ECO:0007669"/>
    <property type="project" value="UniProtKB-KW"/>
</dbReference>
<feature type="modified residue" description="4-aspartylphosphate" evidence="3">
    <location>
        <position position="60"/>
    </location>
</feature>
<dbReference type="InterPro" id="IPR058245">
    <property type="entry name" value="NreC/VraR/RcsB-like_REC"/>
</dbReference>
<dbReference type="Proteomes" id="UP000260351">
    <property type="component" value="Unassembled WGS sequence"/>
</dbReference>
<evidence type="ECO:0000259" key="4">
    <source>
        <dbReference type="PROSITE" id="PS50043"/>
    </source>
</evidence>
<keyword evidence="7" id="KW-1185">Reference proteome</keyword>
<evidence type="ECO:0000256" key="3">
    <source>
        <dbReference type="PROSITE-ProRule" id="PRU00169"/>
    </source>
</evidence>
<dbReference type="GO" id="GO:0006355">
    <property type="term" value="P:regulation of DNA-templated transcription"/>
    <property type="evidence" value="ECO:0007669"/>
    <property type="project" value="InterPro"/>
</dbReference>
<dbReference type="GO" id="GO:0000160">
    <property type="term" value="P:phosphorelay signal transduction system"/>
    <property type="evidence" value="ECO:0007669"/>
    <property type="project" value="InterPro"/>
</dbReference>
<reference evidence="6 7" key="1">
    <citation type="submission" date="2018-08" db="EMBL/GenBank/DDBJ databases">
        <title>Wenzhouxiangella salilacus sp. nov., a novel bacterium isolated from a saline lake in Xinjiang Province, China.</title>
        <authorList>
            <person name="Han S."/>
        </authorList>
    </citation>
    <scope>NUCLEOTIDE SEQUENCE [LARGE SCALE GENOMIC DNA]</scope>
    <source>
        <strain evidence="6 7">XDB06</strain>
    </source>
</reference>
<dbReference type="InterPro" id="IPR011006">
    <property type="entry name" value="CheY-like_superfamily"/>
</dbReference>
<protein>
    <submittedName>
        <fullName evidence="6">DNA-binding response regulator</fullName>
    </submittedName>
</protein>
<dbReference type="RefSeq" id="WP_116649831.1">
    <property type="nucleotide sequence ID" value="NZ_QUZK01000018.1"/>
</dbReference>
<dbReference type="OrthoDB" id="9814495at2"/>
<dbReference type="EMBL" id="QUZK01000018">
    <property type="protein sequence ID" value="RFF31525.1"/>
    <property type="molecule type" value="Genomic_DNA"/>
</dbReference>
<proteinExistence type="predicted"/>
<dbReference type="PROSITE" id="PS50110">
    <property type="entry name" value="RESPONSE_REGULATORY"/>
    <property type="match status" value="1"/>
</dbReference>
<organism evidence="6 7">
    <name type="scientific">Wenzhouxiangella sediminis</name>
    <dbReference type="NCBI Taxonomy" id="1792836"/>
    <lineage>
        <taxon>Bacteria</taxon>
        <taxon>Pseudomonadati</taxon>
        <taxon>Pseudomonadota</taxon>
        <taxon>Gammaproteobacteria</taxon>
        <taxon>Chromatiales</taxon>
        <taxon>Wenzhouxiangellaceae</taxon>
        <taxon>Wenzhouxiangella</taxon>
    </lineage>
</organism>
<dbReference type="InterPro" id="IPR001789">
    <property type="entry name" value="Sig_transdc_resp-reg_receiver"/>
</dbReference>
<keyword evidence="1 3" id="KW-0597">Phosphoprotein</keyword>
<dbReference type="AlphaFoldDB" id="A0A3E1KBU7"/>
<feature type="domain" description="HTH luxR-type" evidence="4">
    <location>
        <begin position="147"/>
        <end position="212"/>
    </location>
</feature>
<gene>
    <name evidence="6" type="ORF">DZC52_03970</name>
</gene>
<evidence type="ECO:0000259" key="5">
    <source>
        <dbReference type="PROSITE" id="PS50110"/>
    </source>
</evidence>
<dbReference type="PROSITE" id="PS00622">
    <property type="entry name" value="HTH_LUXR_1"/>
    <property type="match status" value="1"/>
</dbReference>
<dbReference type="Pfam" id="PF00196">
    <property type="entry name" value="GerE"/>
    <property type="match status" value="1"/>
</dbReference>
<dbReference type="Pfam" id="PF00072">
    <property type="entry name" value="Response_reg"/>
    <property type="match status" value="1"/>
</dbReference>
<dbReference type="SMART" id="SM00421">
    <property type="entry name" value="HTH_LUXR"/>
    <property type="match status" value="1"/>
</dbReference>
<accession>A0A3E1KBU7</accession>
<dbReference type="SMART" id="SM00448">
    <property type="entry name" value="REC"/>
    <property type="match status" value="1"/>
</dbReference>
<dbReference type="Gene3D" id="3.40.50.2300">
    <property type="match status" value="1"/>
</dbReference>
<feature type="domain" description="Response regulatory" evidence="5">
    <location>
        <begin position="8"/>
        <end position="125"/>
    </location>
</feature>
<dbReference type="CDD" id="cd06170">
    <property type="entry name" value="LuxR_C_like"/>
    <property type="match status" value="1"/>
</dbReference>
<dbReference type="PANTHER" id="PTHR45566">
    <property type="entry name" value="HTH-TYPE TRANSCRIPTIONAL REGULATOR YHJB-RELATED"/>
    <property type="match status" value="1"/>
</dbReference>
<dbReference type="InterPro" id="IPR036388">
    <property type="entry name" value="WH-like_DNA-bd_sf"/>
</dbReference>